<accession>A0A941EKQ9</accession>
<sequence>MPSQPTHRPAAPVAALLGLGLLVLLGGWLIAAPFVLGYHGADDQRRGAAWTAATRVDVSAGAAVLAVAVAALLGYTASSAAWQARYRRGNDGA</sequence>
<keyword evidence="3" id="KW-1185">Reference proteome</keyword>
<protein>
    <submittedName>
        <fullName evidence="2">Uncharacterized protein</fullName>
    </submittedName>
</protein>
<keyword evidence="1" id="KW-0812">Transmembrane</keyword>
<dbReference type="RefSeq" id="WP_212526844.1">
    <property type="nucleotide sequence ID" value="NZ_JAGSOG010000009.1"/>
</dbReference>
<name>A0A941EKQ9_9ACTN</name>
<proteinExistence type="predicted"/>
<keyword evidence="1" id="KW-1133">Transmembrane helix</keyword>
<feature type="transmembrane region" description="Helical" evidence="1">
    <location>
        <begin position="12"/>
        <end position="38"/>
    </location>
</feature>
<keyword evidence="1" id="KW-0472">Membrane</keyword>
<gene>
    <name evidence="2" type="ORF">KDL01_03530</name>
</gene>
<evidence type="ECO:0000313" key="2">
    <source>
        <dbReference type="EMBL" id="MBR7832312.1"/>
    </source>
</evidence>
<evidence type="ECO:0000313" key="3">
    <source>
        <dbReference type="Proteomes" id="UP000675781"/>
    </source>
</evidence>
<dbReference type="AlphaFoldDB" id="A0A941EKQ9"/>
<feature type="transmembrane region" description="Helical" evidence="1">
    <location>
        <begin position="58"/>
        <end position="78"/>
    </location>
</feature>
<evidence type="ECO:0000256" key="1">
    <source>
        <dbReference type="SAM" id="Phobius"/>
    </source>
</evidence>
<dbReference type="Proteomes" id="UP000675781">
    <property type="component" value="Unassembled WGS sequence"/>
</dbReference>
<organism evidence="2 3">
    <name type="scientific">Actinospica durhamensis</name>
    <dbReference type="NCBI Taxonomy" id="1508375"/>
    <lineage>
        <taxon>Bacteria</taxon>
        <taxon>Bacillati</taxon>
        <taxon>Actinomycetota</taxon>
        <taxon>Actinomycetes</taxon>
        <taxon>Catenulisporales</taxon>
        <taxon>Actinospicaceae</taxon>
        <taxon>Actinospica</taxon>
    </lineage>
</organism>
<reference evidence="2" key="1">
    <citation type="submission" date="2021-04" db="EMBL/GenBank/DDBJ databases">
        <title>Genome based classification of Actinospica acidithermotolerans sp. nov., an actinobacterium isolated from an Indonesian hot spring.</title>
        <authorList>
            <person name="Kusuma A.B."/>
            <person name="Putra K.E."/>
            <person name="Nafisah S."/>
            <person name="Loh J."/>
            <person name="Nouioui I."/>
            <person name="Goodfellow M."/>
        </authorList>
    </citation>
    <scope>NUCLEOTIDE SEQUENCE</scope>
    <source>
        <strain evidence="2">CSCA 57</strain>
    </source>
</reference>
<dbReference type="EMBL" id="JAGSOG010000009">
    <property type="protein sequence ID" value="MBR7832312.1"/>
    <property type="molecule type" value="Genomic_DNA"/>
</dbReference>
<comment type="caution">
    <text evidence="2">The sequence shown here is derived from an EMBL/GenBank/DDBJ whole genome shotgun (WGS) entry which is preliminary data.</text>
</comment>